<reference evidence="1 2" key="1">
    <citation type="submission" date="2021-11" db="EMBL/GenBank/DDBJ databases">
        <authorList>
            <person name="Depoorter E."/>
        </authorList>
    </citation>
    <scope>NUCLEOTIDE SEQUENCE [LARGE SCALE GENOMIC DNA]</scope>
    <source>
        <strain evidence="1 2">LMG 24286</strain>
    </source>
</reference>
<dbReference type="EMBL" id="CAKKNT010000009">
    <property type="protein sequence ID" value="CAH0418487.1"/>
    <property type="molecule type" value="Genomic_DNA"/>
</dbReference>
<evidence type="ECO:0000313" key="2">
    <source>
        <dbReference type="Proteomes" id="UP000789719"/>
    </source>
</evidence>
<dbReference type="RefSeq" id="WP_230098577.1">
    <property type="nucleotide sequence ID" value="NZ_CAKKNT010000009.1"/>
</dbReference>
<comment type="caution">
    <text evidence="1">The sequence shown here is derived from an EMBL/GenBank/DDBJ whole genome shotgun (WGS) entry which is preliminary data.</text>
</comment>
<name>A0ABN8BPF4_9LACO</name>
<dbReference type="Proteomes" id="UP000789719">
    <property type="component" value="Unassembled WGS sequence"/>
</dbReference>
<gene>
    <name evidence="1" type="ORF">WGH24286_00905</name>
</gene>
<protein>
    <submittedName>
        <fullName evidence="1">Uncharacterized protein</fullName>
    </submittedName>
</protein>
<sequence length="97" mass="11227">MRLYDFINSTAGINQTSQLFINHAKNVQPITQLTITNDALICETVVNQPPLTLHQFIQKTQALPINYRITFQNKLTTTSINVWGYRIIHEKHQLVLH</sequence>
<organism evidence="1 2">
    <name type="scientific">Periweissella ghanensis</name>
    <dbReference type="NCBI Taxonomy" id="467997"/>
    <lineage>
        <taxon>Bacteria</taxon>
        <taxon>Bacillati</taxon>
        <taxon>Bacillota</taxon>
        <taxon>Bacilli</taxon>
        <taxon>Lactobacillales</taxon>
        <taxon>Lactobacillaceae</taxon>
        <taxon>Periweissella</taxon>
    </lineage>
</organism>
<evidence type="ECO:0000313" key="1">
    <source>
        <dbReference type="EMBL" id="CAH0418487.1"/>
    </source>
</evidence>
<proteinExistence type="predicted"/>
<keyword evidence="2" id="KW-1185">Reference proteome</keyword>
<accession>A0ABN8BPF4</accession>